<dbReference type="RefSeq" id="XP_025426627.1">
    <property type="nucleotide sequence ID" value="XM_025571046.1"/>
</dbReference>
<evidence type="ECO:0000256" key="1">
    <source>
        <dbReference type="SAM" id="Phobius"/>
    </source>
</evidence>
<proteinExistence type="predicted"/>
<gene>
    <name evidence="2" type="ORF">BP01DRAFT_203724</name>
</gene>
<reference evidence="2 3" key="1">
    <citation type="submission" date="2016-12" db="EMBL/GenBank/DDBJ databases">
        <title>The genomes of Aspergillus section Nigri reveals drivers in fungal speciation.</title>
        <authorList>
            <consortium name="DOE Joint Genome Institute"/>
            <person name="Vesth T.C."/>
            <person name="Nybo J."/>
            <person name="Theobald S."/>
            <person name="Brandl J."/>
            <person name="Frisvad J.C."/>
            <person name="Nielsen K.F."/>
            <person name="Lyhne E.K."/>
            <person name="Kogle M.E."/>
            <person name="Kuo A."/>
            <person name="Riley R."/>
            <person name="Clum A."/>
            <person name="Nolan M."/>
            <person name="Lipzen A."/>
            <person name="Salamov A."/>
            <person name="Henrissat B."/>
            <person name="Wiebenga A."/>
            <person name="De Vries R.P."/>
            <person name="Grigoriev I.V."/>
            <person name="Mortensen U.H."/>
            <person name="Andersen M.R."/>
            <person name="Baker S.E."/>
        </authorList>
    </citation>
    <scope>NUCLEOTIDE SEQUENCE [LARGE SCALE GENOMIC DNA]</scope>
    <source>
        <strain evidence="2 3">JOP 1030-1</strain>
    </source>
</reference>
<evidence type="ECO:0000313" key="3">
    <source>
        <dbReference type="Proteomes" id="UP000248349"/>
    </source>
</evidence>
<protein>
    <submittedName>
        <fullName evidence="2">Uncharacterized protein</fullName>
    </submittedName>
</protein>
<accession>A0A318Z063</accession>
<dbReference type="EMBL" id="KZ821279">
    <property type="protein sequence ID" value="PYH40645.1"/>
    <property type="molecule type" value="Genomic_DNA"/>
</dbReference>
<keyword evidence="3" id="KW-1185">Reference proteome</keyword>
<dbReference type="Proteomes" id="UP000248349">
    <property type="component" value="Unassembled WGS sequence"/>
</dbReference>
<keyword evidence="1" id="KW-0812">Transmembrane</keyword>
<evidence type="ECO:0000313" key="2">
    <source>
        <dbReference type="EMBL" id="PYH40645.1"/>
    </source>
</evidence>
<feature type="transmembrane region" description="Helical" evidence="1">
    <location>
        <begin position="64"/>
        <end position="88"/>
    </location>
</feature>
<keyword evidence="1" id="KW-1133">Transmembrane helix</keyword>
<dbReference type="AlphaFoldDB" id="A0A318Z063"/>
<keyword evidence="1" id="KW-0472">Membrane</keyword>
<dbReference type="GeneID" id="37072274"/>
<sequence>MSMQRTVMTYEPPFLHADSFLFSSKVLDATNLYFLSRLGFSWPTFYGHNLPLCLISVDFYRIRLLFYSFCLSLLLYRHCGVSFVMVILSQDRLDRRSFTSARVLASFFQMDFDLSSSNPCLMLGEILLIRRLFLMEWSRN</sequence>
<name>A0A318Z063_9EURO</name>
<organism evidence="2 3">
    <name type="scientific">Aspergillus saccharolyticus JOP 1030-1</name>
    <dbReference type="NCBI Taxonomy" id="1450539"/>
    <lineage>
        <taxon>Eukaryota</taxon>
        <taxon>Fungi</taxon>
        <taxon>Dikarya</taxon>
        <taxon>Ascomycota</taxon>
        <taxon>Pezizomycotina</taxon>
        <taxon>Eurotiomycetes</taxon>
        <taxon>Eurotiomycetidae</taxon>
        <taxon>Eurotiales</taxon>
        <taxon>Aspergillaceae</taxon>
        <taxon>Aspergillus</taxon>
        <taxon>Aspergillus subgen. Circumdati</taxon>
    </lineage>
</organism>